<sequence length="120" mass="14038">MFINSKPNRRRISSTESSKTASDSKMQKASPMKIETFSSFSRNIDEYNEKTASRYYDAKTWEMYHRIVTSRRRGSFNEQVGNRNDSKKQGILKKRQDDTTDCSEVNQHEIPSEAIFDLEL</sequence>
<keyword evidence="3" id="KW-1185">Reference proteome</keyword>
<evidence type="ECO:0000256" key="1">
    <source>
        <dbReference type="SAM" id="MobiDB-lite"/>
    </source>
</evidence>
<feature type="compositionally biased region" description="Basic and acidic residues" evidence="1">
    <location>
        <begin position="84"/>
        <end position="98"/>
    </location>
</feature>
<feature type="compositionally biased region" description="Low complexity" evidence="1">
    <location>
        <begin position="14"/>
        <end position="24"/>
    </location>
</feature>
<feature type="region of interest" description="Disordered" evidence="1">
    <location>
        <begin position="72"/>
        <end position="108"/>
    </location>
</feature>
<reference evidence="2 3" key="1">
    <citation type="journal article" date="2021" name="Sci. Rep.">
        <title>The genome of the diatom Chaetoceros tenuissimus carries an ancient integrated fragment of an extant virus.</title>
        <authorList>
            <person name="Hongo Y."/>
            <person name="Kimura K."/>
            <person name="Takaki Y."/>
            <person name="Yoshida Y."/>
            <person name="Baba S."/>
            <person name="Kobayashi G."/>
            <person name="Nagasaki K."/>
            <person name="Hano T."/>
            <person name="Tomaru Y."/>
        </authorList>
    </citation>
    <scope>NUCLEOTIDE SEQUENCE [LARGE SCALE GENOMIC DNA]</scope>
    <source>
        <strain evidence="2 3">NIES-3715</strain>
    </source>
</reference>
<dbReference type="AlphaFoldDB" id="A0AAD3CNF5"/>
<name>A0AAD3CNF5_9STRA</name>
<evidence type="ECO:0000313" key="3">
    <source>
        <dbReference type="Proteomes" id="UP001054902"/>
    </source>
</evidence>
<comment type="caution">
    <text evidence="2">The sequence shown here is derived from an EMBL/GenBank/DDBJ whole genome shotgun (WGS) entry which is preliminary data.</text>
</comment>
<dbReference type="EMBL" id="BLLK01000032">
    <property type="protein sequence ID" value="GFH49178.1"/>
    <property type="molecule type" value="Genomic_DNA"/>
</dbReference>
<organism evidence="2 3">
    <name type="scientific">Chaetoceros tenuissimus</name>
    <dbReference type="NCBI Taxonomy" id="426638"/>
    <lineage>
        <taxon>Eukaryota</taxon>
        <taxon>Sar</taxon>
        <taxon>Stramenopiles</taxon>
        <taxon>Ochrophyta</taxon>
        <taxon>Bacillariophyta</taxon>
        <taxon>Coscinodiscophyceae</taxon>
        <taxon>Chaetocerotophycidae</taxon>
        <taxon>Chaetocerotales</taxon>
        <taxon>Chaetocerotaceae</taxon>
        <taxon>Chaetoceros</taxon>
    </lineage>
</organism>
<gene>
    <name evidence="2" type="ORF">CTEN210_05654</name>
</gene>
<protein>
    <submittedName>
        <fullName evidence="2">Uncharacterized protein</fullName>
    </submittedName>
</protein>
<feature type="region of interest" description="Disordered" evidence="1">
    <location>
        <begin position="1"/>
        <end position="32"/>
    </location>
</feature>
<proteinExistence type="predicted"/>
<dbReference type="Proteomes" id="UP001054902">
    <property type="component" value="Unassembled WGS sequence"/>
</dbReference>
<evidence type="ECO:0000313" key="2">
    <source>
        <dbReference type="EMBL" id="GFH49178.1"/>
    </source>
</evidence>
<accession>A0AAD3CNF5</accession>